<dbReference type="InterPro" id="IPR050134">
    <property type="entry name" value="NAD-dep_sirtuin_deacylases"/>
</dbReference>
<evidence type="ECO:0000256" key="6">
    <source>
        <dbReference type="ARBA" id="ARBA00023027"/>
    </source>
</evidence>
<name>A0ABP0E0R0_9PEZI</name>
<feature type="binding site" evidence="7">
    <location>
        <position position="185"/>
    </location>
    <ligand>
        <name>Zn(2+)</name>
        <dbReference type="ChEBI" id="CHEBI:29105"/>
    </ligand>
</feature>
<evidence type="ECO:0000259" key="9">
    <source>
        <dbReference type="PROSITE" id="PS50305"/>
    </source>
</evidence>
<dbReference type="PROSITE" id="PS50305">
    <property type="entry name" value="SIRTUIN"/>
    <property type="match status" value="1"/>
</dbReference>
<organism evidence="10 11">
    <name type="scientific">Sporothrix epigloea</name>
    <dbReference type="NCBI Taxonomy" id="1892477"/>
    <lineage>
        <taxon>Eukaryota</taxon>
        <taxon>Fungi</taxon>
        <taxon>Dikarya</taxon>
        <taxon>Ascomycota</taxon>
        <taxon>Pezizomycotina</taxon>
        <taxon>Sordariomycetes</taxon>
        <taxon>Sordariomycetidae</taxon>
        <taxon>Ophiostomatales</taxon>
        <taxon>Ophiostomataceae</taxon>
        <taxon>Sporothrix</taxon>
    </lineage>
</organism>
<comment type="caution">
    <text evidence="10">The sequence shown here is derived from an EMBL/GenBank/DDBJ whole genome shotgun (WGS) entry which is preliminary data.</text>
</comment>
<evidence type="ECO:0000313" key="11">
    <source>
        <dbReference type="Proteomes" id="UP001642501"/>
    </source>
</evidence>
<dbReference type="SUPFAM" id="SSF52467">
    <property type="entry name" value="DHS-like NAD/FAD-binding domain"/>
    <property type="match status" value="1"/>
</dbReference>
<feature type="compositionally biased region" description="Basic and acidic residues" evidence="8">
    <location>
        <begin position="426"/>
        <end position="452"/>
    </location>
</feature>
<dbReference type="Gene3D" id="3.30.1600.10">
    <property type="entry name" value="SIR2/SIRT2 'Small Domain"/>
    <property type="match status" value="1"/>
</dbReference>
<accession>A0ABP0E0R0</accession>
<feature type="region of interest" description="Disordered" evidence="8">
    <location>
        <begin position="388"/>
        <end position="452"/>
    </location>
</feature>
<evidence type="ECO:0000256" key="1">
    <source>
        <dbReference type="ARBA" id="ARBA00001947"/>
    </source>
</evidence>
<feature type="binding site" evidence="7">
    <location>
        <position position="154"/>
    </location>
    <ligand>
        <name>Zn(2+)</name>
        <dbReference type="ChEBI" id="CHEBI:29105"/>
    </ligand>
</feature>
<dbReference type="Proteomes" id="UP001642501">
    <property type="component" value="Unassembled WGS sequence"/>
</dbReference>
<dbReference type="PANTHER" id="PTHR11085">
    <property type="entry name" value="NAD-DEPENDENT PROTEIN DEACYLASE SIRTUIN-5, MITOCHONDRIAL-RELATED"/>
    <property type="match status" value="1"/>
</dbReference>
<evidence type="ECO:0000256" key="5">
    <source>
        <dbReference type="ARBA" id="ARBA00022833"/>
    </source>
</evidence>
<evidence type="ECO:0000256" key="8">
    <source>
        <dbReference type="SAM" id="MobiDB-lite"/>
    </source>
</evidence>
<evidence type="ECO:0000256" key="4">
    <source>
        <dbReference type="ARBA" id="ARBA00022723"/>
    </source>
</evidence>
<proteinExistence type="inferred from homology"/>
<keyword evidence="11" id="KW-1185">Reference proteome</keyword>
<gene>
    <name evidence="10" type="primary">HST2</name>
    <name evidence="10" type="ORF">SEPCBS57363_005468</name>
</gene>
<comment type="cofactor">
    <cofactor evidence="1">
        <name>Zn(2+)</name>
        <dbReference type="ChEBI" id="CHEBI:29105"/>
    </cofactor>
</comment>
<protein>
    <submittedName>
        <fullName evidence="10">Sir2 histone deacetylase Hst2</fullName>
    </submittedName>
</protein>
<feature type="compositionally biased region" description="Basic and acidic residues" evidence="8">
    <location>
        <begin position="389"/>
        <end position="401"/>
    </location>
</feature>
<dbReference type="EMBL" id="CAWUOM010000123">
    <property type="protein sequence ID" value="CAK7273072.1"/>
    <property type="molecule type" value="Genomic_DNA"/>
</dbReference>
<evidence type="ECO:0000256" key="3">
    <source>
        <dbReference type="ARBA" id="ARBA00022679"/>
    </source>
</evidence>
<dbReference type="InterPro" id="IPR029035">
    <property type="entry name" value="DHS-like_NAD/FAD-binding_dom"/>
</dbReference>
<dbReference type="PANTHER" id="PTHR11085:SF6">
    <property type="entry name" value="NAD-DEPENDENT PROTEIN DEACETYLASE SIRTUIN-2"/>
    <property type="match status" value="1"/>
</dbReference>
<evidence type="ECO:0000313" key="10">
    <source>
        <dbReference type="EMBL" id="CAK7273072.1"/>
    </source>
</evidence>
<dbReference type="CDD" id="cd01408">
    <property type="entry name" value="SIRT1"/>
    <property type="match status" value="1"/>
</dbReference>
<feature type="active site" description="Proton acceptor" evidence="7">
    <location>
        <position position="146"/>
    </location>
</feature>
<dbReference type="InterPro" id="IPR026590">
    <property type="entry name" value="Ssirtuin_cat_dom"/>
</dbReference>
<feature type="binding site" evidence="7">
    <location>
        <position position="159"/>
    </location>
    <ligand>
        <name>Zn(2+)</name>
        <dbReference type="ChEBI" id="CHEBI:29105"/>
    </ligand>
</feature>
<evidence type="ECO:0000256" key="2">
    <source>
        <dbReference type="ARBA" id="ARBA00006924"/>
    </source>
</evidence>
<sequence length="452" mass="48929">MGQEVSNQVDESTLPQTLENRSLEAVAKLILEGKARRIIALTGAGISTAAGIPDFRSPGTGLYANLQRLNLPYAEAVFSIDFFRENPRPFYILAKELYPGQFHPTVSHAFLALLSDKGLLRMLFTQNIDCLERAAGVPEDHIVEAHGSFATQRCINLDCRAPFPDKEMREHVRDARVPRCTQPGCGALVKPDIVFFGESLPSRFHELGRLPATDADLILVLGTSLTVYPFAGLPTMAPAHVPRVLLNREAVGDLGSRADDVLALSSCDAGVRKLADALGWREELEKRWRLLVGDAEADRQIGQEALLAQARPRTLSSSSSSSSSDGDHSESDNIYDGNTDGRAGFSVVVGSEDDDAADQPPEIGGALSSAETEVNEIANEIAAVLNLDDSGKEEANPEKKTAAARFETTSEEPLPSTATETVPDTTLHRTDDATTTDRKEDKSAQVREKPQL</sequence>
<keyword evidence="6" id="KW-0520">NAD</keyword>
<reference evidence="10 11" key="1">
    <citation type="submission" date="2024-01" db="EMBL/GenBank/DDBJ databases">
        <authorList>
            <person name="Allen C."/>
            <person name="Tagirdzhanova G."/>
        </authorList>
    </citation>
    <scope>NUCLEOTIDE SEQUENCE [LARGE SCALE GENOMIC DNA]</scope>
    <source>
        <strain evidence="10 11">CBS 573.63</strain>
    </source>
</reference>
<keyword evidence="5 7" id="KW-0862">Zinc</keyword>
<dbReference type="Gene3D" id="3.40.50.1220">
    <property type="entry name" value="TPP-binding domain"/>
    <property type="match status" value="1"/>
</dbReference>
<dbReference type="Pfam" id="PF02146">
    <property type="entry name" value="SIR2"/>
    <property type="match status" value="1"/>
</dbReference>
<keyword evidence="4 7" id="KW-0479">Metal-binding</keyword>
<feature type="region of interest" description="Disordered" evidence="8">
    <location>
        <begin position="307"/>
        <end position="346"/>
    </location>
</feature>
<keyword evidence="3" id="KW-0808">Transferase</keyword>
<feature type="binding site" evidence="7">
    <location>
        <position position="180"/>
    </location>
    <ligand>
        <name>Zn(2+)</name>
        <dbReference type="ChEBI" id="CHEBI:29105"/>
    </ligand>
</feature>
<comment type="similarity">
    <text evidence="2">Belongs to the sirtuin family. Class I subfamily.</text>
</comment>
<evidence type="ECO:0000256" key="7">
    <source>
        <dbReference type="PROSITE-ProRule" id="PRU00236"/>
    </source>
</evidence>
<dbReference type="InterPro" id="IPR003000">
    <property type="entry name" value="Sirtuin"/>
</dbReference>
<dbReference type="InterPro" id="IPR026591">
    <property type="entry name" value="Sirtuin_cat_small_dom_sf"/>
</dbReference>
<feature type="domain" description="Deacetylase sirtuin-type" evidence="9">
    <location>
        <begin position="16"/>
        <end position="281"/>
    </location>
</feature>